<dbReference type="GeneID" id="18923553"/>
<dbReference type="KEGG" id="mlr:MELLADRAFT_108726"/>
<evidence type="ECO:0000313" key="1">
    <source>
        <dbReference type="EMBL" id="EGG04161.1"/>
    </source>
</evidence>
<dbReference type="RefSeq" id="XP_007412622.1">
    <property type="nucleotide sequence ID" value="XM_007412560.1"/>
</dbReference>
<proteinExistence type="predicted"/>
<dbReference type="VEuPathDB" id="FungiDB:MELLADRAFT_108726"/>
<protein>
    <submittedName>
        <fullName evidence="1">Uncharacterized protein</fullName>
    </submittedName>
</protein>
<dbReference type="EMBL" id="GL883120">
    <property type="protein sequence ID" value="EGG04161.1"/>
    <property type="molecule type" value="Genomic_DNA"/>
</dbReference>
<dbReference type="AlphaFoldDB" id="F4RU17"/>
<dbReference type="HOGENOM" id="CLU_2062005_0_0_1"/>
<gene>
    <name evidence="1" type="ORF">MELLADRAFT_108726</name>
</gene>
<dbReference type="InParanoid" id="F4RU17"/>
<sequence length="119" mass="12887">MTIPYAPPSIPNVLHGTIRALPLNQAILRDGESEFELNPVVVPHRVRSGQRRWEMVKDALCGTAGSASGTDLGHEVGVVGSSFGSQARSDGNKLESPAKAGLEIVEENWEQIKEIERQT</sequence>
<keyword evidence="2" id="KW-1185">Reference proteome</keyword>
<dbReference type="OrthoDB" id="2506303at2759"/>
<dbReference type="Proteomes" id="UP000001072">
    <property type="component" value="Unassembled WGS sequence"/>
</dbReference>
<evidence type="ECO:0000313" key="2">
    <source>
        <dbReference type="Proteomes" id="UP000001072"/>
    </source>
</evidence>
<name>F4RU17_MELLP</name>
<accession>F4RU17</accession>
<organism evidence="2">
    <name type="scientific">Melampsora larici-populina (strain 98AG31 / pathotype 3-4-7)</name>
    <name type="common">Poplar leaf rust fungus</name>
    <dbReference type="NCBI Taxonomy" id="747676"/>
    <lineage>
        <taxon>Eukaryota</taxon>
        <taxon>Fungi</taxon>
        <taxon>Dikarya</taxon>
        <taxon>Basidiomycota</taxon>
        <taxon>Pucciniomycotina</taxon>
        <taxon>Pucciniomycetes</taxon>
        <taxon>Pucciniales</taxon>
        <taxon>Melampsoraceae</taxon>
        <taxon>Melampsora</taxon>
    </lineage>
</organism>
<reference evidence="2" key="1">
    <citation type="journal article" date="2011" name="Proc. Natl. Acad. Sci. U.S.A.">
        <title>Obligate biotrophy features unraveled by the genomic analysis of rust fungi.</title>
        <authorList>
            <person name="Duplessis S."/>
            <person name="Cuomo C.A."/>
            <person name="Lin Y.-C."/>
            <person name="Aerts A."/>
            <person name="Tisserant E."/>
            <person name="Veneault-Fourrey C."/>
            <person name="Joly D.L."/>
            <person name="Hacquard S."/>
            <person name="Amselem J."/>
            <person name="Cantarel B.L."/>
            <person name="Chiu R."/>
            <person name="Coutinho P.M."/>
            <person name="Feau N."/>
            <person name="Field M."/>
            <person name="Frey P."/>
            <person name="Gelhaye E."/>
            <person name="Goldberg J."/>
            <person name="Grabherr M.G."/>
            <person name="Kodira C.D."/>
            <person name="Kohler A."/>
            <person name="Kuees U."/>
            <person name="Lindquist E.A."/>
            <person name="Lucas S.M."/>
            <person name="Mago R."/>
            <person name="Mauceli E."/>
            <person name="Morin E."/>
            <person name="Murat C."/>
            <person name="Pangilinan J.L."/>
            <person name="Park R."/>
            <person name="Pearson M."/>
            <person name="Quesneville H."/>
            <person name="Rouhier N."/>
            <person name="Sakthikumar S."/>
            <person name="Salamov A.A."/>
            <person name="Schmutz J."/>
            <person name="Selles B."/>
            <person name="Shapiro H."/>
            <person name="Tanguay P."/>
            <person name="Tuskan G.A."/>
            <person name="Henrissat B."/>
            <person name="Van de Peer Y."/>
            <person name="Rouze P."/>
            <person name="Ellis J.G."/>
            <person name="Dodds P.N."/>
            <person name="Schein J.E."/>
            <person name="Zhong S."/>
            <person name="Hamelin R.C."/>
            <person name="Grigoriev I.V."/>
            <person name="Szabo L.J."/>
            <person name="Martin F."/>
        </authorList>
    </citation>
    <scope>NUCLEOTIDE SEQUENCE [LARGE SCALE GENOMIC DNA]</scope>
    <source>
        <strain evidence="2">98AG31 / pathotype 3-4-7</strain>
    </source>
</reference>